<keyword evidence="7" id="KW-0479">Metal-binding</keyword>
<evidence type="ECO:0000256" key="1">
    <source>
        <dbReference type="ARBA" id="ARBA00003917"/>
    </source>
</evidence>
<keyword evidence="8" id="KW-0809">Transit peptide</keyword>
<evidence type="ECO:0000256" key="8">
    <source>
        <dbReference type="ARBA" id="ARBA00022946"/>
    </source>
</evidence>
<feature type="compositionally biased region" description="Low complexity" evidence="14">
    <location>
        <begin position="374"/>
        <end position="391"/>
    </location>
</feature>
<dbReference type="PANTHER" id="PTHR31356">
    <property type="entry name" value="THYLAKOID LUMENAL 29 KDA PROTEIN, CHLOROPLASTIC-RELATED"/>
    <property type="match status" value="1"/>
</dbReference>
<dbReference type="FunFam" id="1.10.420.10:FF:000009">
    <property type="entry name" value="Ascorbate peroxidase"/>
    <property type="match status" value="1"/>
</dbReference>
<feature type="region of interest" description="Disordered" evidence="14">
    <location>
        <begin position="189"/>
        <end position="258"/>
    </location>
</feature>
<dbReference type="SUPFAM" id="SSF48113">
    <property type="entry name" value="Heme-dependent peroxidases"/>
    <property type="match status" value="1"/>
</dbReference>
<proteinExistence type="inferred from homology"/>
<keyword evidence="11" id="KW-0496">Mitochondrion</keyword>
<dbReference type="Proteomes" id="UP000306954">
    <property type="component" value="Unassembled WGS sequence"/>
</dbReference>
<comment type="catalytic activity">
    <reaction evidence="12">
        <text>2 Fe(II)-[cytochrome c] + H2O2 + 2 H(+) = 2 Fe(III)-[cytochrome c] + 2 H2O</text>
        <dbReference type="Rhea" id="RHEA:16581"/>
        <dbReference type="Rhea" id="RHEA-COMP:10350"/>
        <dbReference type="Rhea" id="RHEA-COMP:14399"/>
        <dbReference type="ChEBI" id="CHEBI:15377"/>
        <dbReference type="ChEBI" id="CHEBI:15378"/>
        <dbReference type="ChEBI" id="CHEBI:16240"/>
        <dbReference type="ChEBI" id="CHEBI:29033"/>
        <dbReference type="ChEBI" id="CHEBI:29034"/>
        <dbReference type="EC" id="1.11.1.5"/>
    </reaction>
</comment>
<dbReference type="GO" id="GO:0020037">
    <property type="term" value="F:heme binding"/>
    <property type="evidence" value="ECO:0007669"/>
    <property type="project" value="UniProtKB-UniRule"/>
</dbReference>
<feature type="region of interest" description="Disordered" evidence="14">
    <location>
        <begin position="63"/>
        <end position="96"/>
    </location>
</feature>
<evidence type="ECO:0000259" key="15">
    <source>
        <dbReference type="PROSITE" id="PS50873"/>
    </source>
</evidence>
<dbReference type="InterPro" id="IPR002207">
    <property type="entry name" value="Peroxidase_I"/>
</dbReference>
<dbReference type="GO" id="GO:0005759">
    <property type="term" value="C:mitochondrial matrix"/>
    <property type="evidence" value="ECO:0007669"/>
    <property type="project" value="UniProtKB-SubCell"/>
</dbReference>
<dbReference type="Pfam" id="PF00141">
    <property type="entry name" value="peroxidase"/>
    <property type="match status" value="1"/>
</dbReference>
<name>A0A4T0I135_WALIC</name>
<evidence type="ECO:0000256" key="6">
    <source>
        <dbReference type="ARBA" id="ARBA00022617"/>
    </source>
</evidence>
<comment type="similarity">
    <text evidence="4">Belongs to the peroxidase family. Cytochrome c peroxidase subfamily.</text>
</comment>
<sequence length="932" mass="105711">MLRRRHGIPDSDKRSFKLALSAANDTRRKRILEIQAEEERKRQFDLEESSKWRMLGKSTGWCPQPNSSDHFNDVDSSSTLPGGYDPQVSSNSSFYEPPKFEYIPSSPSNRLSTSSIARDLHSLRYPLTRNVDFPDVNEESNLEDEQSEISMNVDDYTTYPNLTRKRSMDEFSQRDESDLISFEDRHKRRRATSLSTDASNTPMSEGSYENESLRRSASPQNDIRGRKRSLDDSSDIVSVNTRSKKLPKNSDEWTDLTGTTYKYDDGVKKRLTVVKEWRSKYNMPKDSQHPDRNVKLRVFVERWITDDEYQDALNRYELAWQPDEDELISIDNKDAHDENMSQLSESYQPQVSRKSSGVYYTRRTPIKRQVSNRSLVTPSVSSVTSSPPNSSDGKQQANSRLRLNRKNNSELNLSKSTQRKDKEREADMLTSIRKMKAANQESEVKRDEAAKMEQMKKDETQRREEEGLKQKEEAKKQEKQKEDRKARASGQPGPVSFNFGDQMTCADKSISQTSKSTSNDDKKDTKTTLPSFNFGASSAENDKPASSLSQPPQAQAGGFSFNFGKINKNVARAASNRKAVICQPVMRSYSSQGGESGGGSGRGAIFAGGALLTGLGLYFFNNLNNYEGTRNQAVAKIEEKLPVDSGSRDYQKVYNAIVDVLENENYDDGTFAPVLLRLAWHASGTFSKHDKANPGGSNKATMRFKAEAEDGANAGLEVGRDLLNNRVKPQFPWISYGDLWTLAGVVGLQEMGGPKVAWRPGRIDGIDEREAITNRLPDGAKDEKHVQNIFDRLGFDDGETVCLIGAHAVGRTHRDRSGFEGPWTFSPITFSNQFYKLLMESEWKEKKWDGPKQYEDQETKSLMMLPTDYALRTSDKYRPYVEKYAEDEDVFFKDFSRAFAKLIELGVPLKQFEHSPPVFFKTSDEVEAEKDK</sequence>
<feature type="region of interest" description="Disordered" evidence="14">
    <location>
        <begin position="338"/>
        <end position="560"/>
    </location>
</feature>
<keyword evidence="9 13" id="KW-0560">Oxidoreductase</keyword>
<dbReference type="EMBL" id="SPOF01000044">
    <property type="protein sequence ID" value="TIB09292.1"/>
    <property type="molecule type" value="Genomic_DNA"/>
</dbReference>
<protein>
    <recommendedName>
        <fullName evidence="13">Peroxidase</fullName>
        <ecNumber evidence="13">1.11.1.-</ecNumber>
    </recommendedName>
</protein>
<keyword evidence="5 13" id="KW-0575">Peroxidase</keyword>
<feature type="compositionally biased region" description="Basic and acidic residues" evidence="14">
    <location>
        <begin position="442"/>
        <end position="486"/>
    </location>
</feature>
<reference evidence="16 17" key="1">
    <citation type="submission" date="2019-03" db="EMBL/GenBank/DDBJ databases">
        <title>Sequencing 23 genomes of Wallemia ichthyophaga.</title>
        <authorList>
            <person name="Gostincar C."/>
        </authorList>
    </citation>
    <scope>NUCLEOTIDE SEQUENCE [LARGE SCALE GENOMIC DNA]</scope>
    <source>
        <strain evidence="16 17">EXF-8621</strain>
    </source>
</reference>
<dbReference type="Gene3D" id="1.10.420.10">
    <property type="entry name" value="Peroxidase, domain 2"/>
    <property type="match status" value="1"/>
</dbReference>
<dbReference type="Gene3D" id="1.10.520.10">
    <property type="match status" value="1"/>
</dbReference>
<dbReference type="GO" id="GO:0046872">
    <property type="term" value="F:metal ion binding"/>
    <property type="evidence" value="ECO:0007669"/>
    <property type="project" value="UniProtKB-UniRule"/>
</dbReference>
<keyword evidence="6" id="KW-0349">Heme</keyword>
<evidence type="ECO:0000256" key="14">
    <source>
        <dbReference type="SAM" id="MobiDB-lite"/>
    </source>
</evidence>
<evidence type="ECO:0000256" key="9">
    <source>
        <dbReference type="ARBA" id="ARBA00023002"/>
    </source>
</evidence>
<evidence type="ECO:0000256" key="13">
    <source>
        <dbReference type="RuleBase" id="RU363051"/>
    </source>
</evidence>
<dbReference type="AlphaFoldDB" id="A0A4T0I135"/>
<dbReference type="PANTHER" id="PTHR31356:SF58">
    <property type="entry name" value="CYTOCHROME C PEROXIDASE, MITOCHONDRIAL"/>
    <property type="match status" value="1"/>
</dbReference>
<evidence type="ECO:0000256" key="10">
    <source>
        <dbReference type="ARBA" id="ARBA00023004"/>
    </source>
</evidence>
<dbReference type="GO" id="GO:0005758">
    <property type="term" value="C:mitochondrial intermembrane space"/>
    <property type="evidence" value="ECO:0007669"/>
    <property type="project" value="UniProtKB-SubCell"/>
</dbReference>
<accession>A0A4T0I135</accession>
<evidence type="ECO:0000256" key="12">
    <source>
        <dbReference type="ARBA" id="ARBA00049265"/>
    </source>
</evidence>
<feature type="compositionally biased region" description="Polar residues" evidence="14">
    <location>
        <begin position="340"/>
        <end position="355"/>
    </location>
</feature>
<dbReference type="EC" id="1.11.1.-" evidence="13"/>
<feature type="compositionally biased region" description="Polar residues" evidence="14">
    <location>
        <begin position="192"/>
        <end position="221"/>
    </location>
</feature>
<dbReference type="InterPro" id="IPR019794">
    <property type="entry name" value="Peroxidases_AS"/>
</dbReference>
<dbReference type="PRINTS" id="PR00459">
    <property type="entry name" value="ASPEROXIDASE"/>
</dbReference>
<evidence type="ECO:0000256" key="7">
    <source>
        <dbReference type="ARBA" id="ARBA00022723"/>
    </source>
</evidence>
<comment type="caution">
    <text evidence="16">The sequence shown here is derived from an EMBL/GenBank/DDBJ whole genome shotgun (WGS) entry which is preliminary data.</text>
</comment>
<dbReference type="PROSITE" id="PS00436">
    <property type="entry name" value="PEROXIDASE_2"/>
    <property type="match status" value="1"/>
</dbReference>
<dbReference type="InterPro" id="IPR044831">
    <property type="entry name" value="Ccp1-like"/>
</dbReference>
<dbReference type="GO" id="GO:0004130">
    <property type="term" value="F:cytochrome-c peroxidase activity"/>
    <property type="evidence" value="ECO:0007669"/>
    <property type="project" value="UniProtKB-EC"/>
</dbReference>
<dbReference type="GO" id="GO:0042744">
    <property type="term" value="P:hydrogen peroxide catabolic process"/>
    <property type="evidence" value="ECO:0007669"/>
    <property type="project" value="TreeGrafter"/>
</dbReference>
<evidence type="ECO:0000256" key="2">
    <source>
        <dbReference type="ARBA" id="ARBA00004305"/>
    </source>
</evidence>
<dbReference type="InterPro" id="IPR010255">
    <property type="entry name" value="Haem_peroxidase_sf"/>
</dbReference>
<feature type="region of interest" description="Disordered" evidence="14">
    <location>
        <begin position="133"/>
        <end position="156"/>
    </location>
</feature>
<evidence type="ECO:0000256" key="11">
    <source>
        <dbReference type="ARBA" id="ARBA00023128"/>
    </source>
</evidence>
<feature type="domain" description="Plant heme peroxidase family profile" evidence="15">
    <location>
        <begin position="640"/>
        <end position="932"/>
    </location>
</feature>
<gene>
    <name evidence="16" type="ORF">E3P90_03354</name>
</gene>
<dbReference type="InterPro" id="IPR002016">
    <property type="entry name" value="Haem_peroxidase"/>
</dbReference>
<dbReference type="FunFam" id="1.10.520.10:FF:000005">
    <property type="entry name" value="Cytochrome c peroxidase"/>
    <property type="match status" value="1"/>
</dbReference>
<organism evidence="16 17">
    <name type="scientific">Wallemia ichthyophaga</name>
    <dbReference type="NCBI Taxonomy" id="245174"/>
    <lineage>
        <taxon>Eukaryota</taxon>
        <taxon>Fungi</taxon>
        <taxon>Dikarya</taxon>
        <taxon>Basidiomycota</taxon>
        <taxon>Wallemiomycotina</taxon>
        <taxon>Wallemiomycetes</taxon>
        <taxon>Wallemiales</taxon>
        <taxon>Wallemiaceae</taxon>
        <taxon>Wallemia</taxon>
    </lineage>
</organism>
<evidence type="ECO:0000256" key="4">
    <source>
        <dbReference type="ARBA" id="ARBA00005997"/>
    </source>
</evidence>
<dbReference type="GO" id="GO:0000302">
    <property type="term" value="P:response to reactive oxygen species"/>
    <property type="evidence" value="ECO:0007669"/>
    <property type="project" value="TreeGrafter"/>
</dbReference>
<feature type="compositionally biased region" description="Polar residues" evidence="14">
    <location>
        <begin position="529"/>
        <end position="553"/>
    </location>
</feature>
<keyword evidence="10" id="KW-0408">Iron</keyword>
<evidence type="ECO:0000256" key="3">
    <source>
        <dbReference type="ARBA" id="ARBA00004569"/>
    </source>
</evidence>
<comment type="function">
    <text evidence="1">Destroys radicals which are normally produced within the cells and which are toxic to biological systems.</text>
</comment>
<dbReference type="PRINTS" id="PR00458">
    <property type="entry name" value="PEROXIDASE"/>
</dbReference>
<feature type="compositionally biased region" description="Polar residues" evidence="14">
    <location>
        <begin position="64"/>
        <end position="80"/>
    </location>
</feature>
<evidence type="ECO:0000313" key="16">
    <source>
        <dbReference type="EMBL" id="TIB09292.1"/>
    </source>
</evidence>
<comment type="subcellular location">
    <subcellularLocation>
        <location evidence="3">Mitochondrion intermembrane space</location>
    </subcellularLocation>
    <subcellularLocation>
        <location evidence="2">Mitochondrion matrix</location>
    </subcellularLocation>
</comment>
<evidence type="ECO:0000313" key="17">
    <source>
        <dbReference type="Proteomes" id="UP000306954"/>
    </source>
</evidence>
<evidence type="ECO:0000256" key="5">
    <source>
        <dbReference type="ARBA" id="ARBA00022559"/>
    </source>
</evidence>
<dbReference type="GO" id="GO:0034599">
    <property type="term" value="P:cellular response to oxidative stress"/>
    <property type="evidence" value="ECO:0007669"/>
    <property type="project" value="InterPro"/>
</dbReference>
<feature type="compositionally biased region" description="Basic and acidic residues" evidence="14">
    <location>
        <begin position="418"/>
        <end position="427"/>
    </location>
</feature>
<dbReference type="PROSITE" id="PS50873">
    <property type="entry name" value="PEROXIDASE_4"/>
    <property type="match status" value="1"/>
</dbReference>
<feature type="compositionally biased region" description="Acidic residues" evidence="14">
    <location>
        <begin position="135"/>
        <end position="147"/>
    </location>
</feature>